<sequence length="123" mass="13830">MSLSDRYSSRLLLHAVSEHPLLVALTDPLFSHRQFPDLVRTLVSHNHLQSGRSIAVVLPKADFATVFRVEKDIRDRLGHTTSDKGSVTVGHLLPFDSYPASIVVTIPQCITHEAMFQPELLRY</sequence>
<organism evidence="1 2">
    <name type="scientific">Kipferlia bialata</name>
    <dbReference type="NCBI Taxonomy" id="797122"/>
    <lineage>
        <taxon>Eukaryota</taxon>
        <taxon>Metamonada</taxon>
        <taxon>Carpediemonas-like organisms</taxon>
        <taxon>Kipferlia</taxon>
    </lineage>
</organism>
<keyword evidence="2" id="KW-1185">Reference proteome</keyword>
<feature type="non-terminal residue" evidence="1">
    <location>
        <position position="1"/>
    </location>
</feature>
<dbReference type="Proteomes" id="UP000265618">
    <property type="component" value="Unassembled WGS sequence"/>
</dbReference>
<dbReference type="AlphaFoldDB" id="A0A9K3GLW6"/>
<evidence type="ECO:0000313" key="2">
    <source>
        <dbReference type="Proteomes" id="UP000265618"/>
    </source>
</evidence>
<reference evidence="1 2" key="1">
    <citation type="journal article" date="2018" name="PLoS ONE">
        <title>The draft genome of Kipferlia bialata reveals reductive genome evolution in fornicate parasites.</title>
        <authorList>
            <person name="Tanifuji G."/>
            <person name="Takabayashi S."/>
            <person name="Kume K."/>
            <person name="Takagi M."/>
            <person name="Nakayama T."/>
            <person name="Kamikawa R."/>
            <person name="Inagaki Y."/>
            <person name="Hashimoto T."/>
        </authorList>
    </citation>
    <scope>NUCLEOTIDE SEQUENCE [LARGE SCALE GENOMIC DNA]</scope>
    <source>
        <strain evidence="1">NY0173</strain>
    </source>
</reference>
<evidence type="ECO:0000313" key="1">
    <source>
        <dbReference type="EMBL" id="GIQ88604.1"/>
    </source>
</evidence>
<dbReference type="EMBL" id="BDIP01004222">
    <property type="protein sequence ID" value="GIQ88604.1"/>
    <property type="molecule type" value="Genomic_DNA"/>
</dbReference>
<proteinExistence type="predicted"/>
<name>A0A9K3GLW6_9EUKA</name>
<comment type="caution">
    <text evidence="1">The sequence shown here is derived from an EMBL/GenBank/DDBJ whole genome shotgun (WGS) entry which is preliminary data.</text>
</comment>
<accession>A0A9K3GLW6</accession>
<gene>
    <name evidence="1" type="ORF">KIPB_010893</name>
</gene>
<protein>
    <submittedName>
        <fullName evidence="1">Uncharacterized protein</fullName>
    </submittedName>
</protein>